<name>D3BRP9_HETP5</name>
<dbReference type="EMBL" id="ADBJ01000050">
    <property type="protein sequence ID" value="EFA76081.1"/>
    <property type="molecule type" value="Genomic_DNA"/>
</dbReference>
<proteinExistence type="predicted"/>
<dbReference type="AlphaFoldDB" id="D3BRP9"/>
<evidence type="ECO:0000313" key="1">
    <source>
        <dbReference type="EMBL" id="EFA76081.1"/>
    </source>
</evidence>
<protein>
    <submittedName>
        <fullName evidence="1">Uncharacterized protein</fullName>
    </submittedName>
</protein>
<dbReference type="InterPro" id="IPR032675">
    <property type="entry name" value="LRR_dom_sf"/>
</dbReference>
<dbReference type="SUPFAM" id="SSF52058">
    <property type="entry name" value="L domain-like"/>
    <property type="match status" value="1"/>
</dbReference>
<sequence>MATLQPKYQQMQAHSVREICYKSRELDKRSCYSITTMHYQVTYHPLHRKWRDILFTEQIKVTAGLHTLSLLHNGIQTANLPVEILMRKIQHLYLNINEFTDLPPMKFLDVCYLNISNNRLTTLPPAKHQSIVYSINASNYQYSLRSKMDKCKSNGNDVSCDDRLLYSKLLYNSKAILMVFYWWSETYINENEVVGHQHHQQQQQQHHHQHNQRYQHHKWVALIKVQTF</sequence>
<gene>
    <name evidence="1" type="ORF">PPL_10660</name>
</gene>
<dbReference type="Proteomes" id="UP000001396">
    <property type="component" value="Unassembled WGS sequence"/>
</dbReference>
<accession>D3BRP9</accession>
<evidence type="ECO:0000313" key="2">
    <source>
        <dbReference type="Proteomes" id="UP000001396"/>
    </source>
</evidence>
<dbReference type="GeneID" id="31366129"/>
<dbReference type="Gene3D" id="3.80.10.10">
    <property type="entry name" value="Ribonuclease Inhibitor"/>
    <property type="match status" value="1"/>
</dbReference>
<dbReference type="InParanoid" id="D3BRP9"/>
<organism evidence="1 2">
    <name type="scientific">Heterostelium pallidum (strain ATCC 26659 / Pp 5 / PN500)</name>
    <name type="common">Cellular slime mold</name>
    <name type="synonym">Polysphondylium pallidum</name>
    <dbReference type="NCBI Taxonomy" id="670386"/>
    <lineage>
        <taxon>Eukaryota</taxon>
        <taxon>Amoebozoa</taxon>
        <taxon>Evosea</taxon>
        <taxon>Eumycetozoa</taxon>
        <taxon>Dictyostelia</taxon>
        <taxon>Acytosteliales</taxon>
        <taxon>Acytosteliaceae</taxon>
        <taxon>Heterostelium</taxon>
    </lineage>
</organism>
<reference evidence="1 2" key="1">
    <citation type="journal article" date="2011" name="Genome Res.">
        <title>Phylogeny-wide analysis of social amoeba genomes highlights ancient origins for complex intercellular communication.</title>
        <authorList>
            <person name="Heidel A.J."/>
            <person name="Lawal H.M."/>
            <person name="Felder M."/>
            <person name="Schilde C."/>
            <person name="Helps N.R."/>
            <person name="Tunggal B."/>
            <person name="Rivero F."/>
            <person name="John U."/>
            <person name="Schleicher M."/>
            <person name="Eichinger L."/>
            <person name="Platzer M."/>
            <person name="Noegel A.A."/>
            <person name="Schaap P."/>
            <person name="Gloeckner G."/>
        </authorList>
    </citation>
    <scope>NUCLEOTIDE SEQUENCE [LARGE SCALE GENOMIC DNA]</scope>
    <source>
        <strain evidence="2">ATCC 26659 / Pp 5 / PN500</strain>
    </source>
</reference>
<dbReference type="RefSeq" id="XP_020428215.1">
    <property type="nucleotide sequence ID" value="XM_020581428.1"/>
</dbReference>
<keyword evidence="2" id="KW-1185">Reference proteome</keyword>
<comment type="caution">
    <text evidence="1">The sequence shown here is derived from an EMBL/GenBank/DDBJ whole genome shotgun (WGS) entry which is preliminary data.</text>
</comment>